<keyword evidence="6" id="KW-0677">Repeat</keyword>
<dbReference type="InterPro" id="IPR008930">
    <property type="entry name" value="Terpenoid_cyclase/PrenylTrfase"/>
</dbReference>
<evidence type="ECO:0000256" key="2">
    <source>
        <dbReference type="ARBA" id="ARBA00010497"/>
    </source>
</evidence>
<feature type="domain" description="Prenyltransferase alpha-alpha toroid" evidence="8">
    <location>
        <begin position="22"/>
        <end position="358"/>
    </location>
</feature>
<dbReference type="PANTHER" id="PTHR11774:SF4">
    <property type="entry name" value="GERANYLGERANYL TRANSFERASE TYPE-1 SUBUNIT BETA"/>
    <property type="match status" value="1"/>
</dbReference>
<dbReference type="Pfam" id="PF00432">
    <property type="entry name" value="Prenyltrans"/>
    <property type="match status" value="1"/>
</dbReference>
<reference evidence="11" key="2">
    <citation type="submission" date="2020-12" db="UniProtKB">
        <authorList>
            <consortium name="WormBaseParasite"/>
        </authorList>
    </citation>
    <scope>IDENTIFICATION</scope>
</reference>
<keyword evidence="7" id="KW-0862">Zinc</keyword>
<protein>
    <submittedName>
        <fullName evidence="9 11">Geranylgeranyl transferase type-1 subunit beta</fullName>
    </submittedName>
</protein>
<dbReference type="RefSeq" id="XP_024501954.1">
    <property type="nucleotide sequence ID" value="XM_024647925.1"/>
</dbReference>
<evidence type="ECO:0000256" key="1">
    <source>
        <dbReference type="ARBA" id="ARBA00001947"/>
    </source>
</evidence>
<dbReference type="AlphaFoldDB" id="A0A090L3U3"/>
<proteinExistence type="inferred from homology"/>
<dbReference type="CTD" id="36375117"/>
<organism evidence="9">
    <name type="scientific">Strongyloides ratti</name>
    <name type="common">Parasitic roundworm</name>
    <dbReference type="NCBI Taxonomy" id="34506"/>
    <lineage>
        <taxon>Eukaryota</taxon>
        <taxon>Metazoa</taxon>
        <taxon>Ecdysozoa</taxon>
        <taxon>Nematoda</taxon>
        <taxon>Chromadorea</taxon>
        <taxon>Rhabditida</taxon>
        <taxon>Tylenchina</taxon>
        <taxon>Panagrolaimomorpha</taxon>
        <taxon>Strongyloidoidea</taxon>
        <taxon>Strongyloididae</taxon>
        <taxon>Strongyloides</taxon>
    </lineage>
</organism>
<evidence type="ECO:0000259" key="8">
    <source>
        <dbReference type="Pfam" id="PF00432"/>
    </source>
</evidence>
<accession>A0A090L3U3</accession>
<evidence type="ECO:0000256" key="6">
    <source>
        <dbReference type="ARBA" id="ARBA00022737"/>
    </source>
</evidence>
<comment type="cofactor">
    <cofactor evidence="1">
        <name>Zn(2+)</name>
        <dbReference type="ChEBI" id="CHEBI:29105"/>
    </cofactor>
</comment>
<dbReference type="GO" id="GO:0005953">
    <property type="term" value="C:CAAX-protein geranylgeranyltransferase complex"/>
    <property type="evidence" value="ECO:0007669"/>
    <property type="project" value="TreeGrafter"/>
</dbReference>
<dbReference type="WBParaSite" id="SRAE_1000102200.1">
    <property type="protein sequence ID" value="SRAE_1000102200.1"/>
    <property type="gene ID" value="WBGene00257622"/>
</dbReference>
<dbReference type="STRING" id="34506.A0A090L3U3"/>
<keyword evidence="4 9" id="KW-0808">Transferase</keyword>
<comment type="similarity">
    <text evidence="2">Belongs to the protein prenyltransferase subunit beta family.</text>
</comment>
<evidence type="ECO:0000313" key="9">
    <source>
        <dbReference type="EMBL" id="CEF62752.1"/>
    </source>
</evidence>
<keyword evidence="5" id="KW-0479">Metal-binding</keyword>
<dbReference type="eggNOG" id="KOG0367">
    <property type="taxonomic scope" value="Eukaryota"/>
</dbReference>
<dbReference type="OrthoDB" id="24893at2759"/>
<dbReference type="EMBL" id="LN609528">
    <property type="protein sequence ID" value="CEF62752.1"/>
    <property type="molecule type" value="Genomic_DNA"/>
</dbReference>
<evidence type="ECO:0000256" key="5">
    <source>
        <dbReference type="ARBA" id="ARBA00022723"/>
    </source>
</evidence>
<evidence type="ECO:0000313" key="11">
    <source>
        <dbReference type="WBParaSite" id="SRAE_1000102200.1"/>
    </source>
</evidence>
<dbReference type="PANTHER" id="PTHR11774">
    <property type="entry name" value="GERANYLGERANYL TRANSFERASE TYPE BETA SUBUNIT"/>
    <property type="match status" value="1"/>
</dbReference>
<dbReference type="OMA" id="TEANADM"/>
<evidence type="ECO:0000313" key="12">
    <source>
        <dbReference type="WormBase" id="SRAE_1000102200"/>
    </source>
</evidence>
<dbReference type="WormBase" id="SRAE_1000102200">
    <property type="protein sequence ID" value="SRP06861"/>
    <property type="gene ID" value="WBGene00257622"/>
</dbReference>
<dbReference type="Gene3D" id="1.50.10.20">
    <property type="match status" value="1"/>
</dbReference>
<dbReference type="InterPro" id="IPR001330">
    <property type="entry name" value="Prenyltrans"/>
</dbReference>
<gene>
    <name evidence="9 11 12" type="ORF">SRAE_1000102200</name>
</gene>
<keyword evidence="3" id="KW-0637">Prenyltransferase</keyword>
<evidence type="ECO:0000256" key="3">
    <source>
        <dbReference type="ARBA" id="ARBA00022602"/>
    </source>
</evidence>
<evidence type="ECO:0000256" key="4">
    <source>
        <dbReference type="ARBA" id="ARBA00022679"/>
    </source>
</evidence>
<keyword evidence="10" id="KW-1185">Reference proteome</keyword>
<dbReference type="GO" id="GO:0004662">
    <property type="term" value="F:CAAX-protein geranylgeranyltransferase activity"/>
    <property type="evidence" value="ECO:0007669"/>
    <property type="project" value="TreeGrafter"/>
</dbReference>
<dbReference type="InterPro" id="IPR045089">
    <property type="entry name" value="PGGT1B-like"/>
</dbReference>
<evidence type="ECO:0000313" key="10">
    <source>
        <dbReference type="Proteomes" id="UP000035682"/>
    </source>
</evidence>
<dbReference type="Proteomes" id="UP000035682">
    <property type="component" value="Unplaced"/>
</dbReference>
<dbReference type="SUPFAM" id="SSF48239">
    <property type="entry name" value="Terpenoid cyclases/Protein prenyltransferases"/>
    <property type="match status" value="1"/>
</dbReference>
<evidence type="ECO:0000256" key="7">
    <source>
        <dbReference type="ARBA" id="ARBA00022833"/>
    </source>
</evidence>
<name>A0A090L3U3_STRRB</name>
<dbReference type="GeneID" id="36375117"/>
<reference evidence="9 10" key="1">
    <citation type="submission" date="2014-09" db="EMBL/GenBank/DDBJ databases">
        <authorList>
            <person name="Martin A.A."/>
        </authorList>
    </citation>
    <scope>NUCLEOTIDE SEQUENCE</scope>
    <source>
        <strain evidence="10">ED321</strain>
        <strain evidence="9">ED321 Heterogonic</strain>
    </source>
</reference>
<dbReference type="GO" id="GO:0046872">
    <property type="term" value="F:metal ion binding"/>
    <property type="evidence" value="ECO:0007669"/>
    <property type="project" value="UniProtKB-KW"/>
</dbReference>
<sequence length="397" mass="44975">MYSNFSKKTYHIKKIMSSPSWFNIKKSEKFLKRFGDVFPSEYAKAVDSNKQTFNSFIIIGLDILKCLDKCCDEDNKSANEMVEWIYRTQIYGKFDDVDSSSNAEFGFRGSFMTAGNYIKDSDHLEDAKNEYDIPTISQTYSALCVLLSLGDDLTRVKRKEILQSVKECQREDGGIAVSKYDLEEYDMRMVYCGVSIAYILNGLDYLDKNRIISFIKKCKSFHGGFGMRPGLEAHSGSTFCAIASLHLLGMLTPSVIDEGRCLTKNDIEETVRFCVSRQIVGFSGRINKNEDACYTFWVCGTLQILGYLSVVSTSNAFKFLEHCYDNFTGGFAKLPGYPPDILHSYFSIASISLLLHADKQNEDLVVSPLFVPLNITKQAYLHLISLHETSNFSHINF</sequence>